<dbReference type="EMBL" id="KB303899">
    <property type="protein sequence ID" value="ELU02583.1"/>
    <property type="molecule type" value="Genomic_DNA"/>
</dbReference>
<dbReference type="PANTHER" id="PTHR22382:SF7">
    <property type="entry name" value="RIKEN CDNA 4921504E06 GENE"/>
    <property type="match status" value="1"/>
</dbReference>
<sequence>MMTDYDSQLSDFDDPEKEDYLAKELANTPDNNGYFRPTLADDQKIGFFSLDRCVQTEKSEILDIKELTYNIHELLDDAASMKRDINFARNVMQADFEAKLQQKAIDLYVRVNEKISDIERMHGDRVATVRRAFRQQLSDAIARMKTHYTKNLSENVLIEQRRKEEEAKKWEMKFRDLQGTIQRNESIILMLRQQLSDFQQREDRASLKAPSPSVDYQGEIDGLNKEIQRIQDVTHGLEERLDDQNTRNAELVREIEVLREDLERERIMNDQLKHEKDEMQNVADSERHSGRQMMESQKLALEREIEERIRKAKEEEKSSQRDKTRITKEVEESQRSEQRMLAEIAKLKKEIDRVHRTWEKKFAILQQSLHALKDESFIRQTMQRQAATLHHASISYAPNIRGGKKDPQQENDLISYTVSAQSGRATAVFSQDENQVMSDNEQYFPPDVVPLPGPPGRLSACDMRRPGSAQQHVINVQ</sequence>
<feature type="compositionally biased region" description="Basic and acidic residues" evidence="1">
    <location>
        <begin position="277"/>
        <end position="289"/>
    </location>
</feature>
<protein>
    <recommendedName>
        <fullName evidence="2">DUF4709 domain-containing protein</fullName>
    </recommendedName>
</protein>
<dbReference type="PANTHER" id="PTHR22382">
    <property type="entry name" value="RIKEN CDNA 4921504E06 GENE"/>
    <property type="match status" value="1"/>
</dbReference>
<dbReference type="InterPro" id="IPR040119">
    <property type="entry name" value="C10orf67-like"/>
</dbReference>
<dbReference type="InterPro" id="IPR031651">
    <property type="entry name" value="DUF4709"/>
</dbReference>
<dbReference type="OMA" id="HINKNWE"/>
<dbReference type="Pfam" id="PF15821">
    <property type="entry name" value="DUF4709"/>
    <property type="match status" value="1"/>
</dbReference>
<feature type="region of interest" description="Disordered" evidence="1">
    <location>
        <begin position="277"/>
        <end position="297"/>
    </location>
</feature>
<evidence type="ECO:0000313" key="3">
    <source>
        <dbReference type="EMBL" id="ELU02583.1"/>
    </source>
</evidence>
<organism evidence="3">
    <name type="scientific">Capitella teleta</name>
    <name type="common">Polychaete worm</name>
    <dbReference type="NCBI Taxonomy" id="283909"/>
    <lineage>
        <taxon>Eukaryota</taxon>
        <taxon>Metazoa</taxon>
        <taxon>Spiralia</taxon>
        <taxon>Lophotrochozoa</taxon>
        <taxon>Annelida</taxon>
        <taxon>Polychaeta</taxon>
        <taxon>Sedentaria</taxon>
        <taxon>Scolecida</taxon>
        <taxon>Capitellidae</taxon>
        <taxon>Capitella</taxon>
    </lineage>
</organism>
<dbReference type="OrthoDB" id="10027521at2759"/>
<dbReference type="STRING" id="283909.R7UFL9"/>
<dbReference type="HOGENOM" id="CLU_038058_0_0_1"/>
<dbReference type="EMBL" id="AMQN01008765">
    <property type="status" value="NOT_ANNOTATED_CDS"/>
    <property type="molecule type" value="Genomic_DNA"/>
</dbReference>
<accession>R7UFL9</accession>
<feature type="domain" description="DUF4709" evidence="2">
    <location>
        <begin position="36"/>
        <end position="145"/>
    </location>
</feature>
<evidence type="ECO:0000313" key="5">
    <source>
        <dbReference type="Proteomes" id="UP000014760"/>
    </source>
</evidence>
<reference evidence="5" key="1">
    <citation type="submission" date="2012-12" db="EMBL/GenBank/DDBJ databases">
        <authorList>
            <person name="Hellsten U."/>
            <person name="Grimwood J."/>
            <person name="Chapman J.A."/>
            <person name="Shapiro H."/>
            <person name="Aerts A."/>
            <person name="Otillar R.P."/>
            <person name="Terry A.Y."/>
            <person name="Boore J.L."/>
            <person name="Simakov O."/>
            <person name="Marletaz F."/>
            <person name="Cho S.-J."/>
            <person name="Edsinger-Gonzales E."/>
            <person name="Havlak P."/>
            <person name="Kuo D.-H."/>
            <person name="Larsson T."/>
            <person name="Lv J."/>
            <person name="Arendt D."/>
            <person name="Savage R."/>
            <person name="Osoegawa K."/>
            <person name="de Jong P."/>
            <person name="Lindberg D.R."/>
            <person name="Seaver E.C."/>
            <person name="Weisblat D.A."/>
            <person name="Putnam N.H."/>
            <person name="Grigoriev I.V."/>
            <person name="Rokhsar D.S."/>
        </authorList>
    </citation>
    <scope>NUCLEOTIDE SEQUENCE</scope>
    <source>
        <strain evidence="5">I ESC-2004</strain>
    </source>
</reference>
<dbReference type="EnsemblMetazoa" id="CapteT220477">
    <property type="protein sequence ID" value="CapteP220477"/>
    <property type="gene ID" value="CapteG220477"/>
</dbReference>
<name>R7UFL9_CAPTE</name>
<evidence type="ECO:0000313" key="4">
    <source>
        <dbReference type="EnsemblMetazoa" id="CapteP220477"/>
    </source>
</evidence>
<dbReference type="AlphaFoldDB" id="R7UFL9"/>
<dbReference type="Proteomes" id="UP000014760">
    <property type="component" value="Unassembled WGS sequence"/>
</dbReference>
<evidence type="ECO:0000259" key="2">
    <source>
        <dbReference type="Pfam" id="PF15821"/>
    </source>
</evidence>
<reference evidence="3 5" key="2">
    <citation type="journal article" date="2013" name="Nature">
        <title>Insights into bilaterian evolution from three spiralian genomes.</title>
        <authorList>
            <person name="Simakov O."/>
            <person name="Marletaz F."/>
            <person name="Cho S.J."/>
            <person name="Edsinger-Gonzales E."/>
            <person name="Havlak P."/>
            <person name="Hellsten U."/>
            <person name="Kuo D.H."/>
            <person name="Larsson T."/>
            <person name="Lv J."/>
            <person name="Arendt D."/>
            <person name="Savage R."/>
            <person name="Osoegawa K."/>
            <person name="de Jong P."/>
            <person name="Grimwood J."/>
            <person name="Chapman J.A."/>
            <person name="Shapiro H."/>
            <person name="Aerts A."/>
            <person name="Otillar R.P."/>
            <person name="Terry A.Y."/>
            <person name="Boore J.L."/>
            <person name="Grigoriev I.V."/>
            <person name="Lindberg D.R."/>
            <person name="Seaver E.C."/>
            <person name="Weisblat D.A."/>
            <person name="Putnam N.H."/>
            <person name="Rokhsar D.S."/>
        </authorList>
    </citation>
    <scope>NUCLEOTIDE SEQUENCE</scope>
    <source>
        <strain evidence="3 5">I ESC-2004</strain>
    </source>
</reference>
<reference evidence="4" key="3">
    <citation type="submission" date="2015-06" db="UniProtKB">
        <authorList>
            <consortium name="EnsemblMetazoa"/>
        </authorList>
    </citation>
    <scope>IDENTIFICATION</scope>
</reference>
<keyword evidence="5" id="KW-1185">Reference proteome</keyword>
<evidence type="ECO:0000256" key="1">
    <source>
        <dbReference type="SAM" id="MobiDB-lite"/>
    </source>
</evidence>
<proteinExistence type="predicted"/>
<feature type="region of interest" description="Disordered" evidence="1">
    <location>
        <begin position="312"/>
        <end position="335"/>
    </location>
</feature>
<gene>
    <name evidence="3" type="ORF">CAPTEDRAFT_220477</name>
</gene>